<protein>
    <recommendedName>
        <fullName evidence="4">CDP-alcohol phosphatidyltransferase</fullName>
    </recommendedName>
</protein>
<dbReference type="Pfam" id="PF01066">
    <property type="entry name" value="CDP-OH_P_transf"/>
    <property type="match status" value="1"/>
</dbReference>
<dbReference type="EMBL" id="UINC01023441">
    <property type="protein sequence ID" value="SVA95106.1"/>
    <property type="molecule type" value="Genomic_DNA"/>
</dbReference>
<evidence type="ECO:0000256" key="1">
    <source>
        <dbReference type="ARBA" id="ARBA00022679"/>
    </source>
</evidence>
<keyword evidence="2" id="KW-0472">Membrane</keyword>
<dbReference type="GO" id="GO:0008654">
    <property type="term" value="P:phospholipid biosynthetic process"/>
    <property type="evidence" value="ECO:0007669"/>
    <property type="project" value="InterPro"/>
</dbReference>
<keyword evidence="2" id="KW-0812">Transmembrane</keyword>
<name>A0A382A0Q7_9ZZZZ</name>
<proteinExistence type="predicted"/>
<dbReference type="InterPro" id="IPR000462">
    <property type="entry name" value="CDP-OH_P_trans"/>
</dbReference>
<dbReference type="GO" id="GO:0016020">
    <property type="term" value="C:membrane"/>
    <property type="evidence" value="ECO:0007669"/>
    <property type="project" value="InterPro"/>
</dbReference>
<keyword evidence="1" id="KW-0808">Transferase</keyword>
<dbReference type="GO" id="GO:0016780">
    <property type="term" value="F:phosphotransferase activity, for other substituted phosphate groups"/>
    <property type="evidence" value="ECO:0007669"/>
    <property type="project" value="InterPro"/>
</dbReference>
<dbReference type="PROSITE" id="PS00379">
    <property type="entry name" value="CDP_ALCOHOL_P_TRANSF"/>
    <property type="match status" value="1"/>
</dbReference>
<accession>A0A382A0Q7</accession>
<evidence type="ECO:0000313" key="3">
    <source>
        <dbReference type="EMBL" id="SVA95106.1"/>
    </source>
</evidence>
<dbReference type="InterPro" id="IPR048254">
    <property type="entry name" value="CDP_ALCOHOL_P_TRANSF_CS"/>
</dbReference>
<organism evidence="3">
    <name type="scientific">marine metagenome</name>
    <dbReference type="NCBI Taxonomy" id="408172"/>
    <lineage>
        <taxon>unclassified sequences</taxon>
        <taxon>metagenomes</taxon>
        <taxon>ecological metagenomes</taxon>
    </lineage>
</organism>
<dbReference type="Gene3D" id="1.20.120.1760">
    <property type="match status" value="1"/>
</dbReference>
<dbReference type="InterPro" id="IPR043130">
    <property type="entry name" value="CDP-OH_PTrfase_TM_dom"/>
</dbReference>
<dbReference type="AlphaFoldDB" id="A0A382A0Q7"/>
<evidence type="ECO:0000256" key="2">
    <source>
        <dbReference type="SAM" id="Phobius"/>
    </source>
</evidence>
<feature type="transmembrane region" description="Helical" evidence="2">
    <location>
        <begin position="105"/>
        <end position="124"/>
    </location>
</feature>
<sequence>MGFRDRYANMKNRQAKDWWTITFGDPISWIILSVIGDYKWVTPIGITWLSFFAKIIPSGLMITNDRTAIIGAAILLQLGQVLDSMDGNLARYRVQPTLKGGFLDRILDGTGFVFVMAGLSWLAFETGSKPYYLIMGPMISAFYLVICYIYWNIAYLEEKHIGGGQKIKPGNNVRSVAHIPTWKYILKGQKKLFTFHQADFYFWIGLGLILDTLEIILWLLFVVLLFRVFQRIKSRAHYLGLLDKDLIK</sequence>
<evidence type="ECO:0008006" key="4">
    <source>
        <dbReference type="Google" id="ProtNLM"/>
    </source>
</evidence>
<reference evidence="3" key="1">
    <citation type="submission" date="2018-05" db="EMBL/GenBank/DDBJ databases">
        <authorList>
            <person name="Lanie J.A."/>
            <person name="Ng W.-L."/>
            <person name="Kazmierczak K.M."/>
            <person name="Andrzejewski T.M."/>
            <person name="Davidsen T.M."/>
            <person name="Wayne K.J."/>
            <person name="Tettelin H."/>
            <person name="Glass J.I."/>
            <person name="Rusch D."/>
            <person name="Podicherti R."/>
            <person name="Tsui H.-C.T."/>
            <person name="Winkler M.E."/>
        </authorList>
    </citation>
    <scope>NUCLEOTIDE SEQUENCE</scope>
</reference>
<feature type="transmembrane region" description="Helical" evidence="2">
    <location>
        <begin position="38"/>
        <end position="56"/>
    </location>
</feature>
<feature type="transmembrane region" description="Helical" evidence="2">
    <location>
        <begin position="131"/>
        <end position="151"/>
    </location>
</feature>
<feature type="transmembrane region" description="Helical" evidence="2">
    <location>
        <begin position="200"/>
        <end position="226"/>
    </location>
</feature>
<gene>
    <name evidence="3" type="ORF">METZ01_LOCUS147960</name>
</gene>
<keyword evidence="2" id="KW-1133">Transmembrane helix</keyword>